<dbReference type="EMBL" id="BAKI01000046">
    <property type="protein sequence ID" value="GAF37775.1"/>
    <property type="molecule type" value="Genomic_DNA"/>
</dbReference>
<keyword evidence="8" id="KW-0267">Excision nuclease</keyword>
<comment type="subcellular location">
    <subcellularLocation>
        <location evidence="1">Cytoplasm</location>
    </subcellularLocation>
</comment>
<evidence type="ECO:0000313" key="15">
    <source>
        <dbReference type="Proteomes" id="UP000019488"/>
    </source>
</evidence>
<sequence>MTHKKCPDCHGTRLNELVRSNHINGKNIADVCGLTLSEVVTFLSHIKDPLAASIIRELTTMLNSLIDIGLGYLSLDRGTNSLSGGEAQRIKIAKYLNSSLSDLVYILDEPSVGLHPHDIRLVKQALTKLKDQGNTILIVEHNPLMMTGLITP</sequence>
<dbReference type="Proteomes" id="UP000019488">
    <property type="component" value="Unassembled WGS sequence"/>
</dbReference>
<dbReference type="GO" id="GO:0004518">
    <property type="term" value="F:nuclease activity"/>
    <property type="evidence" value="ECO:0007669"/>
    <property type="project" value="UniProtKB-KW"/>
</dbReference>
<dbReference type="GO" id="GO:0006281">
    <property type="term" value="P:DNA repair"/>
    <property type="evidence" value="ECO:0007669"/>
    <property type="project" value="UniProtKB-KW"/>
</dbReference>
<keyword evidence="7" id="KW-0067">ATP-binding</keyword>
<keyword evidence="3" id="KW-0677">Repeat</keyword>
<protein>
    <recommendedName>
        <fullName evidence="12">UvrABC system protein A</fullName>
    </recommendedName>
    <alternativeName>
        <fullName evidence="13">Excinuclease ABC subunit A</fullName>
    </alternativeName>
</protein>
<evidence type="ECO:0000256" key="8">
    <source>
        <dbReference type="ARBA" id="ARBA00022881"/>
    </source>
</evidence>
<dbReference type="SUPFAM" id="SSF52540">
    <property type="entry name" value="P-loop containing nucleoside triphosphate hydrolases"/>
    <property type="match status" value="1"/>
</dbReference>
<keyword evidence="10" id="KW-0234">DNA repair</keyword>
<keyword evidence="5" id="KW-0227">DNA damage</keyword>
<evidence type="ECO:0000313" key="14">
    <source>
        <dbReference type="EMBL" id="GAF37775.1"/>
    </source>
</evidence>
<organism evidence="14 15">
    <name type="scientific">Lentilactobacillus farraginis DSM 18382 = JCM 14108</name>
    <dbReference type="NCBI Taxonomy" id="1423743"/>
    <lineage>
        <taxon>Bacteria</taxon>
        <taxon>Bacillati</taxon>
        <taxon>Bacillota</taxon>
        <taxon>Bacilli</taxon>
        <taxon>Lactobacillales</taxon>
        <taxon>Lactobacillaceae</taxon>
        <taxon>Lentilactobacillus</taxon>
    </lineage>
</organism>
<gene>
    <name evidence="14" type="ORF">JCM14108_2835</name>
</gene>
<evidence type="ECO:0000256" key="6">
    <source>
        <dbReference type="ARBA" id="ARBA00022769"/>
    </source>
</evidence>
<name>X0QGN1_9LACO</name>
<accession>X0QGN1</accession>
<dbReference type="GO" id="GO:0003677">
    <property type="term" value="F:DNA binding"/>
    <property type="evidence" value="ECO:0007669"/>
    <property type="project" value="UniProtKB-KW"/>
</dbReference>
<evidence type="ECO:0000256" key="11">
    <source>
        <dbReference type="ARBA" id="ARBA00038000"/>
    </source>
</evidence>
<evidence type="ECO:0000256" key="2">
    <source>
        <dbReference type="ARBA" id="ARBA00022490"/>
    </source>
</evidence>
<keyword evidence="4" id="KW-0547">Nucleotide-binding</keyword>
<comment type="similarity">
    <text evidence="11">Belongs to the ABC transporter superfamily. UvrA family.</text>
</comment>
<keyword evidence="6" id="KW-0228">DNA excision</keyword>
<evidence type="ECO:0000256" key="4">
    <source>
        <dbReference type="ARBA" id="ARBA00022741"/>
    </source>
</evidence>
<keyword evidence="9" id="KW-0238">DNA-binding</keyword>
<dbReference type="AlphaFoldDB" id="X0QGN1"/>
<keyword evidence="2" id="KW-0963">Cytoplasm</keyword>
<dbReference type="PANTHER" id="PTHR43152:SF3">
    <property type="entry name" value="UVRABC SYSTEM PROTEIN A"/>
    <property type="match status" value="1"/>
</dbReference>
<evidence type="ECO:0000256" key="9">
    <source>
        <dbReference type="ARBA" id="ARBA00023125"/>
    </source>
</evidence>
<proteinExistence type="inferred from homology"/>
<dbReference type="Gene3D" id="3.40.50.300">
    <property type="entry name" value="P-loop containing nucleotide triphosphate hydrolases"/>
    <property type="match status" value="1"/>
</dbReference>
<dbReference type="GO" id="GO:0005524">
    <property type="term" value="F:ATP binding"/>
    <property type="evidence" value="ECO:0007669"/>
    <property type="project" value="UniProtKB-KW"/>
</dbReference>
<reference evidence="14" key="1">
    <citation type="journal article" date="2014" name="Genome Announc.">
        <title>Draft Genome Sequences of Two Lactobacillus Strains, L. farraginis JCM 14108T and L. composti JCM 14202T, Isolated from Compost of Distilled Shochu Residue.</title>
        <authorList>
            <person name="Yuki M."/>
            <person name="Oshima K."/>
            <person name="Suda W."/>
            <person name="Kitahara M."/>
            <person name="Kitamura K."/>
            <person name="Iida T."/>
            <person name="Hattori M."/>
            <person name="Ohkuma M."/>
        </authorList>
    </citation>
    <scope>NUCLEOTIDE SEQUENCE [LARGE SCALE GENOMIC DNA]</scope>
    <source>
        <strain evidence="14">JCM 14108</strain>
    </source>
</reference>
<dbReference type="PANTHER" id="PTHR43152">
    <property type="entry name" value="UVRABC SYSTEM PROTEIN A"/>
    <property type="match status" value="1"/>
</dbReference>
<evidence type="ECO:0000256" key="1">
    <source>
        <dbReference type="ARBA" id="ARBA00004496"/>
    </source>
</evidence>
<evidence type="ECO:0000256" key="10">
    <source>
        <dbReference type="ARBA" id="ARBA00023204"/>
    </source>
</evidence>
<dbReference type="InterPro" id="IPR027417">
    <property type="entry name" value="P-loop_NTPase"/>
</dbReference>
<dbReference type="GO" id="GO:0005737">
    <property type="term" value="C:cytoplasm"/>
    <property type="evidence" value="ECO:0007669"/>
    <property type="project" value="UniProtKB-SubCell"/>
</dbReference>
<dbReference type="eggNOG" id="COG0178">
    <property type="taxonomic scope" value="Bacteria"/>
</dbReference>
<comment type="caution">
    <text evidence="14">The sequence shown here is derived from an EMBL/GenBank/DDBJ whole genome shotgun (WGS) entry which is preliminary data.</text>
</comment>
<evidence type="ECO:0000256" key="7">
    <source>
        <dbReference type="ARBA" id="ARBA00022840"/>
    </source>
</evidence>
<evidence type="ECO:0000256" key="3">
    <source>
        <dbReference type="ARBA" id="ARBA00022737"/>
    </source>
</evidence>
<evidence type="ECO:0000256" key="5">
    <source>
        <dbReference type="ARBA" id="ARBA00022763"/>
    </source>
</evidence>
<dbReference type="Gene3D" id="1.20.1580.10">
    <property type="entry name" value="ABC transporter ATPase like domain"/>
    <property type="match status" value="1"/>
</dbReference>
<evidence type="ECO:0000256" key="13">
    <source>
        <dbReference type="ARBA" id="ARBA00042156"/>
    </source>
</evidence>
<evidence type="ECO:0000256" key="12">
    <source>
        <dbReference type="ARBA" id="ARBA00039316"/>
    </source>
</evidence>